<reference evidence="1 2" key="1">
    <citation type="journal article" date="2016" name="Sci. Rep.">
        <title>Metabolic traits of an uncultured archaeal lineage -MSBL1- from brine pools of the Red Sea.</title>
        <authorList>
            <person name="Mwirichia R."/>
            <person name="Alam I."/>
            <person name="Rashid M."/>
            <person name="Vinu M."/>
            <person name="Ba-Alawi W."/>
            <person name="Anthony Kamau A."/>
            <person name="Kamanda Ngugi D."/>
            <person name="Goker M."/>
            <person name="Klenk H.P."/>
            <person name="Bajic V."/>
            <person name="Stingl U."/>
        </authorList>
    </citation>
    <scope>NUCLEOTIDE SEQUENCE [LARGE SCALE GENOMIC DNA]</scope>
    <source>
        <strain evidence="1">SCGC-AAA259O05</strain>
    </source>
</reference>
<evidence type="ECO:0000313" key="1">
    <source>
        <dbReference type="EMBL" id="KXB00643.1"/>
    </source>
</evidence>
<proteinExistence type="predicted"/>
<dbReference type="AlphaFoldDB" id="A0A133V2I2"/>
<dbReference type="Proteomes" id="UP000070344">
    <property type="component" value="Unassembled WGS sequence"/>
</dbReference>
<sequence length="163" mass="19002">MDKSYDFTVMSGSNGKLYVFIGIWGNWETTRTYYLDNVNVNFVPKEQKGVVTEEESREIAKNFVKDSPTYKFDGSELEYKETLYPEIVDSPYTWTFLYEFKSAHSGYGDRSGEPLLQVVTFHEAHITVENGEVTKAILDLKWDMIRQKMVENEPPKPKEKLDF</sequence>
<protein>
    <submittedName>
        <fullName evidence="1">Uncharacterized protein</fullName>
    </submittedName>
</protein>
<name>A0A133V2I2_9EURY</name>
<evidence type="ECO:0000313" key="2">
    <source>
        <dbReference type="Proteomes" id="UP000070344"/>
    </source>
</evidence>
<gene>
    <name evidence="1" type="ORF">AKJ41_03920</name>
</gene>
<accession>A0A133V2I2</accession>
<keyword evidence="2" id="KW-1185">Reference proteome</keyword>
<organism evidence="1 2">
    <name type="scientific">candidate division MSBL1 archaeon SCGC-AAA259O05</name>
    <dbReference type="NCBI Taxonomy" id="1698271"/>
    <lineage>
        <taxon>Archaea</taxon>
        <taxon>Methanobacteriati</taxon>
        <taxon>Methanobacteriota</taxon>
        <taxon>candidate division MSBL1</taxon>
    </lineage>
</organism>
<comment type="caution">
    <text evidence="1">The sequence shown here is derived from an EMBL/GenBank/DDBJ whole genome shotgun (WGS) entry which is preliminary data.</text>
</comment>
<dbReference type="EMBL" id="LHXV01000045">
    <property type="protein sequence ID" value="KXB00643.1"/>
    <property type="molecule type" value="Genomic_DNA"/>
</dbReference>